<accession>A0A165Z050</accession>
<proteinExistence type="predicted"/>
<keyword evidence="3" id="KW-1185">Reference proteome</keyword>
<evidence type="ECO:0008006" key="4">
    <source>
        <dbReference type="Google" id="ProtNLM"/>
    </source>
</evidence>
<feature type="signal peptide" evidence="1">
    <location>
        <begin position="1"/>
        <end position="16"/>
    </location>
</feature>
<dbReference type="Proteomes" id="UP000077266">
    <property type="component" value="Unassembled WGS sequence"/>
</dbReference>
<keyword evidence="1" id="KW-0732">Signal</keyword>
<evidence type="ECO:0000313" key="3">
    <source>
        <dbReference type="Proteomes" id="UP000077266"/>
    </source>
</evidence>
<dbReference type="EMBL" id="KV427032">
    <property type="protein sequence ID" value="KZV78229.1"/>
    <property type="molecule type" value="Genomic_DNA"/>
</dbReference>
<name>A0A165Z050_EXIGL</name>
<sequence>MRASQFLIALIPAALAQVGQPQCEPGTGDLYCCNQLEAGQSPEYGYFLAHYWDTKAPLECKTYPSLGCTVNANTCCGRGREDGYICQPAPNTLG</sequence>
<protein>
    <recommendedName>
        <fullName evidence="4">Hydrophobin</fullName>
    </recommendedName>
</protein>
<evidence type="ECO:0000313" key="2">
    <source>
        <dbReference type="EMBL" id="KZV78229.1"/>
    </source>
</evidence>
<reference evidence="2 3" key="1">
    <citation type="journal article" date="2016" name="Mol. Biol. Evol.">
        <title>Comparative Genomics of Early-Diverging Mushroom-Forming Fungi Provides Insights into the Origins of Lignocellulose Decay Capabilities.</title>
        <authorList>
            <person name="Nagy L.G."/>
            <person name="Riley R."/>
            <person name="Tritt A."/>
            <person name="Adam C."/>
            <person name="Daum C."/>
            <person name="Floudas D."/>
            <person name="Sun H."/>
            <person name="Yadav J.S."/>
            <person name="Pangilinan J."/>
            <person name="Larsson K.H."/>
            <person name="Matsuura K."/>
            <person name="Barry K."/>
            <person name="Labutti K."/>
            <person name="Kuo R."/>
            <person name="Ohm R.A."/>
            <person name="Bhattacharya S.S."/>
            <person name="Shirouzu T."/>
            <person name="Yoshinaga Y."/>
            <person name="Martin F.M."/>
            <person name="Grigoriev I.V."/>
            <person name="Hibbett D.S."/>
        </authorList>
    </citation>
    <scope>NUCLEOTIDE SEQUENCE [LARGE SCALE GENOMIC DNA]</scope>
    <source>
        <strain evidence="2 3">HHB12029</strain>
    </source>
</reference>
<organism evidence="2 3">
    <name type="scientific">Exidia glandulosa HHB12029</name>
    <dbReference type="NCBI Taxonomy" id="1314781"/>
    <lineage>
        <taxon>Eukaryota</taxon>
        <taxon>Fungi</taxon>
        <taxon>Dikarya</taxon>
        <taxon>Basidiomycota</taxon>
        <taxon>Agaricomycotina</taxon>
        <taxon>Agaricomycetes</taxon>
        <taxon>Auriculariales</taxon>
        <taxon>Exidiaceae</taxon>
        <taxon>Exidia</taxon>
    </lineage>
</organism>
<feature type="chain" id="PRO_5007869676" description="Hydrophobin" evidence="1">
    <location>
        <begin position="17"/>
        <end position="94"/>
    </location>
</feature>
<gene>
    <name evidence="2" type="ORF">EXIGLDRAFT_847726</name>
</gene>
<evidence type="ECO:0000256" key="1">
    <source>
        <dbReference type="SAM" id="SignalP"/>
    </source>
</evidence>
<dbReference type="InParanoid" id="A0A165Z050"/>
<dbReference type="AlphaFoldDB" id="A0A165Z050"/>